<name>A0A2T3N207_9GAMM</name>
<evidence type="ECO:0000313" key="3">
    <source>
        <dbReference type="EMBL" id="PSW06265.1"/>
    </source>
</evidence>
<dbReference type="RefSeq" id="WP_107282644.1">
    <property type="nucleotide sequence ID" value="NZ_PYMC01000003.1"/>
</dbReference>
<dbReference type="Proteomes" id="UP000240904">
    <property type="component" value="Unassembled WGS sequence"/>
</dbReference>
<feature type="region of interest" description="Disordered" evidence="1">
    <location>
        <begin position="1"/>
        <end position="23"/>
    </location>
</feature>
<evidence type="ECO:0000313" key="4">
    <source>
        <dbReference type="Proteomes" id="UP000240904"/>
    </source>
</evidence>
<keyword evidence="2" id="KW-1133">Transmembrane helix</keyword>
<feature type="transmembrane region" description="Helical" evidence="2">
    <location>
        <begin position="145"/>
        <end position="162"/>
    </location>
</feature>
<evidence type="ECO:0000256" key="2">
    <source>
        <dbReference type="SAM" id="Phobius"/>
    </source>
</evidence>
<organism evidence="3 4">
    <name type="scientific">Photobacterium lipolyticum</name>
    <dbReference type="NCBI Taxonomy" id="266810"/>
    <lineage>
        <taxon>Bacteria</taxon>
        <taxon>Pseudomonadati</taxon>
        <taxon>Pseudomonadota</taxon>
        <taxon>Gammaproteobacteria</taxon>
        <taxon>Vibrionales</taxon>
        <taxon>Vibrionaceae</taxon>
        <taxon>Photobacterium</taxon>
    </lineage>
</organism>
<accession>A0A2T3N207</accession>
<keyword evidence="2" id="KW-0812">Transmembrane</keyword>
<evidence type="ECO:0000256" key="1">
    <source>
        <dbReference type="SAM" id="MobiDB-lite"/>
    </source>
</evidence>
<dbReference type="EMBL" id="PYMC01000003">
    <property type="protein sequence ID" value="PSW06265.1"/>
    <property type="molecule type" value="Genomic_DNA"/>
</dbReference>
<keyword evidence="4" id="KW-1185">Reference proteome</keyword>
<protein>
    <submittedName>
        <fullName evidence="3">Chemotaxis protein</fullName>
    </submittedName>
</protein>
<keyword evidence="2" id="KW-0472">Membrane</keyword>
<comment type="caution">
    <text evidence="3">The sequence shown here is derived from an EMBL/GenBank/DDBJ whole genome shotgun (WGS) entry which is preliminary data.</text>
</comment>
<dbReference type="OrthoDB" id="6107847at2"/>
<dbReference type="AlphaFoldDB" id="A0A2T3N207"/>
<reference evidence="3 4" key="1">
    <citation type="submission" date="2018-03" db="EMBL/GenBank/DDBJ databases">
        <title>Whole genome sequencing of Histamine producing bacteria.</title>
        <authorList>
            <person name="Butler K."/>
        </authorList>
    </citation>
    <scope>NUCLEOTIDE SEQUENCE [LARGE SCALE GENOMIC DNA]</scope>
    <source>
        <strain evidence="3 4">DSM 16190</strain>
    </source>
</reference>
<gene>
    <name evidence="3" type="ORF">C9I89_07085</name>
</gene>
<feature type="compositionally biased region" description="Low complexity" evidence="1">
    <location>
        <begin position="7"/>
        <end position="22"/>
    </location>
</feature>
<sequence length="167" mass="16879">MGKGGKSQSTNNTTSTNVSGQNAIQGDNLGVAISGVNNSTINATMTDHGAIEKAAELGELALSSNVDVSKAALGMGEKALTINADVSNNAMELVTGAHGENLQMMAGLAGNQAAQNAENAENIGAIKELAAMKIDGGQVATSKQMTIVVSVVVFMLALVFIMRGGKS</sequence>
<proteinExistence type="predicted"/>